<evidence type="ECO:0000256" key="10">
    <source>
        <dbReference type="ARBA" id="ARBA00058165"/>
    </source>
</evidence>
<name>A0A096NZ08_PAPAN</name>
<evidence type="ECO:0000256" key="4">
    <source>
        <dbReference type="ARBA" id="ARBA00022729"/>
    </source>
</evidence>
<comment type="function">
    <text evidence="10">Mediates cell-cell adhesion in a calcium-dependent manner. Able to inhibit growth in several cell lines.</text>
</comment>
<evidence type="ECO:0000256" key="1">
    <source>
        <dbReference type="ARBA" id="ARBA00004613"/>
    </source>
</evidence>
<dbReference type="PROSITE" id="PS00018">
    <property type="entry name" value="EF_HAND_1"/>
    <property type="match status" value="2"/>
</dbReference>
<dbReference type="InterPro" id="IPR011992">
    <property type="entry name" value="EF-hand-dom_pair"/>
</dbReference>
<dbReference type="Gene3D" id="1.10.238.10">
    <property type="entry name" value="EF-hand"/>
    <property type="match status" value="1"/>
</dbReference>
<evidence type="ECO:0000256" key="11">
    <source>
        <dbReference type="ARBA" id="ARBA00070443"/>
    </source>
</evidence>
<evidence type="ECO:0000256" key="6">
    <source>
        <dbReference type="ARBA" id="ARBA00022810"/>
    </source>
</evidence>
<dbReference type="GO" id="GO:0005509">
    <property type="term" value="F:calcium ion binding"/>
    <property type="evidence" value="ECO:0007669"/>
    <property type="project" value="InterPro"/>
</dbReference>
<evidence type="ECO:0000256" key="9">
    <source>
        <dbReference type="ARBA" id="ARBA00023306"/>
    </source>
</evidence>
<reference evidence="16 17" key="1">
    <citation type="submission" date="2012-03" db="EMBL/GenBank/DDBJ databases">
        <title>Whole Genome Assembly of Papio anubis.</title>
        <authorList>
            <person name="Liu Y.L."/>
            <person name="Abraham K.A."/>
            <person name="Akbar H.A."/>
            <person name="Ali S.A."/>
            <person name="Anosike U.A."/>
            <person name="Aqrawi P.A."/>
            <person name="Arias F.A."/>
            <person name="Attaway T.A."/>
            <person name="Awwad R.A."/>
            <person name="Babu C.B."/>
            <person name="Bandaranaike D.B."/>
            <person name="Battles P.B."/>
            <person name="Bell A.B."/>
            <person name="Beltran B.B."/>
            <person name="Berhane-Mersha D.B."/>
            <person name="Bess C.B."/>
            <person name="Bickham C.B."/>
            <person name="Bolden T.B."/>
            <person name="Carter K.C."/>
            <person name="Chau D.C."/>
            <person name="Chavez A.C."/>
            <person name="Clerc-Blankenburg K.C."/>
            <person name="Coyle M.C."/>
            <person name="Dao M.D."/>
            <person name="Davila M.L.D."/>
            <person name="Davy-Carroll L.D."/>
            <person name="Denson S.D."/>
            <person name="Dinh H.D."/>
            <person name="Fernandez S.F."/>
            <person name="Fernando P.F."/>
            <person name="Forbes L.F."/>
            <person name="Francis C.F."/>
            <person name="Francisco L.F."/>
            <person name="Fu Q.F."/>
            <person name="Garcia-Iii R.G."/>
            <person name="Garrett T.G."/>
            <person name="Gross S.G."/>
            <person name="Gubbala S.G."/>
            <person name="Hirani K.H."/>
            <person name="Hogues M.H."/>
            <person name="Hollins B.H."/>
            <person name="Jackson L.J."/>
            <person name="Javaid M.J."/>
            <person name="Jhangiani S.J."/>
            <person name="Johnson A.J."/>
            <person name="Johnson B.J."/>
            <person name="Jones J.J."/>
            <person name="Joshi V.J."/>
            <person name="Kalu J.K."/>
            <person name="Khan N.K."/>
            <person name="Korchina V.K."/>
            <person name="Kovar C.K."/>
            <person name="Lago L.L."/>
            <person name="Lara F.L."/>
            <person name="Le T.-K.L."/>
            <person name="Lee S.L."/>
            <person name="Legall-Iii F.L."/>
            <person name="Lemon S.L."/>
            <person name="Liu J.L."/>
            <person name="Liu Y.-S.L."/>
            <person name="Liyanage D.L."/>
            <person name="Lopez J.L."/>
            <person name="Lorensuhewa L.L."/>
            <person name="Mata R.M."/>
            <person name="Mathew T.M."/>
            <person name="Mercado C.M."/>
            <person name="Mercado I.M."/>
            <person name="Morales K.M."/>
            <person name="Morgan M.M."/>
            <person name="Munidasa M.M."/>
            <person name="Ngo D.N."/>
            <person name="Nguyen L.N."/>
            <person name="Nguyen T.N."/>
            <person name="Nguyen N.N."/>
            <person name="Obregon M.O."/>
            <person name="Okwuonu G.O."/>
            <person name="Ongeri F.O."/>
            <person name="Onwere C.O."/>
            <person name="Osifeso I.O."/>
            <person name="Parra A.P."/>
            <person name="Patil S.P."/>
            <person name="Perez A.P."/>
            <person name="Perez Y.P."/>
            <person name="Pham C.P."/>
            <person name="Pu L.-L.P."/>
            <person name="Puazo M.P."/>
            <person name="Quiroz J.Q."/>
            <person name="Rouhana J.R."/>
            <person name="Ruiz M.R."/>
            <person name="Ruiz S.-J.R."/>
            <person name="Saada N.S."/>
            <person name="Santibanez J.S."/>
            <person name="Scheel M.S."/>
            <person name="Schneider B.S."/>
            <person name="Simmons D.S."/>
            <person name="Sisson I.S."/>
            <person name="Tang L.-Y.T."/>
            <person name="Thornton R.T."/>
            <person name="Tisius J.T."/>
            <person name="Toledanes G.T."/>
            <person name="Trejos Z.T."/>
            <person name="Usmani K.U."/>
            <person name="Varghese R.V."/>
            <person name="Vattathil S.V."/>
            <person name="Vee V.V."/>
            <person name="Walker D.W."/>
            <person name="Weissenberger G.W."/>
            <person name="White C.W."/>
            <person name="Williams A.W."/>
            <person name="Woodworth J.W."/>
            <person name="Wright R.W."/>
            <person name="Zhu Y.Z."/>
            <person name="Han Y.H."/>
            <person name="Newsham I.N."/>
            <person name="Nazareth L.N."/>
            <person name="Worley K.W."/>
            <person name="Muzny D.M."/>
            <person name="Rogers J.R."/>
            <person name="Gibbs R.G."/>
        </authorList>
    </citation>
    <scope>NUCLEOTIDE SEQUENCE [LARGE SCALE GENOMIC DNA]</scope>
</reference>
<evidence type="ECO:0000256" key="14">
    <source>
        <dbReference type="SAM" id="MobiDB-lite"/>
    </source>
</evidence>
<keyword evidence="7" id="KW-0106">Calcium</keyword>
<reference evidence="16" key="2">
    <citation type="submission" date="2025-08" db="UniProtKB">
        <authorList>
            <consortium name="Ensembl"/>
        </authorList>
    </citation>
    <scope>IDENTIFICATION</scope>
</reference>
<evidence type="ECO:0000256" key="8">
    <source>
        <dbReference type="ARBA" id="ARBA00022889"/>
    </source>
</evidence>
<feature type="compositionally biased region" description="Low complexity" evidence="14">
    <location>
        <begin position="156"/>
        <end position="166"/>
    </location>
</feature>
<feature type="region of interest" description="Disordered" evidence="14">
    <location>
        <begin position="68"/>
        <end position="167"/>
    </location>
</feature>
<evidence type="ECO:0000259" key="15">
    <source>
        <dbReference type="PROSITE" id="PS50222"/>
    </source>
</evidence>
<dbReference type="ExpressionAtlas" id="A0A096NZ08">
    <property type="expression patterns" value="baseline"/>
</dbReference>
<dbReference type="eggNOG" id="ENOG502S2TZ">
    <property type="taxonomic scope" value="Eukaryota"/>
</dbReference>
<dbReference type="PANTHER" id="PTHR23104:SF15">
    <property type="entry name" value="CELL GROWTH REGULATOR WITH EF HAND DOMAIN PROTEIN 1"/>
    <property type="match status" value="1"/>
</dbReference>
<dbReference type="GO" id="GO:0005576">
    <property type="term" value="C:extracellular region"/>
    <property type="evidence" value="ECO:0007669"/>
    <property type="project" value="UniProtKB-SubCell"/>
</dbReference>
<reference evidence="16" key="3">
    <citation type="submission" date="2025-09" db="UniProtKB">
        <authorList>
            <consortium name="Ensembl"/>
        </authorList>
    </citation>
    <scope>IDENTIFICATION</scope>
</reference>
<dbReference type="AlphaFoldDB" id="A0A096NZ08"/>
<dbReference type="OMA" id="CAHAHEH"/>
<dbReference type="PANTHER" id="PTHR23104">
    <property type="entry name" value="MULTIPLE COAGULATION FACTOR DEFICIENCY PROTEIN 2 NEURAL STEM CELL DERIVED NEURONAL SURVIVAL PROTEIN"/>
    <property type="match status" value="1"/>
</dbReference>
<keyword evidence="8" id="KW-0130">Cell adhesion</keyword>
<keyword evidence="6" id="KW-0338">Growth arrest</keyword>
<proteinExistence type="predicted"/>
<dbReference type="PROSITE" id="PS50222">
    <property type="entry name" value="EF_HAND_2"/>
    <property type="match status" value="1"/>
</dbReference>
<gene>
    <name evidence="16" type="primary">CGREF1</name>
</gene>
<comment type="subcellular location">
    <subcellularLocation>
        <location evidence="1">Secreted</location>
    </subcellularLocation>
</comment>
<feature type="compositionally biased region" description="Gly residues" evidence="14">
    <location>
        <begin position="142"/>
        <end position="155"/>
    </location>
</feature>
<dbReference type="InterPro" id="IPR002048">
    <property type="entry name" value="EF_hand_dom"/>
</dbReference>
<dbReference type="STRING" id="9555.ENSPANP00000018325"/>
<dbReference type="InterPro" id="IPR018247">
    <property type="entry name" value="EF_Hand_1_Ca_BS"/>
</dbReference>
<evidence type="ECO:0000256" key="2">
    <source>
        <dbReference type="ARBA" id="ARBA00022525"/>
    </source>
</evidence>
<feature type="compositionally biased region" description="Basic and acidic residues" evidence="14">
    <location>
        <begin position="362"/>
        <end position="378"/>
    </location>
</feature>
<dbReference type="GO" id="GO:0051726">
    <property type="term" value="P:regulation of cell cycle"/>
    <property type="evidence" value="ECO:0007669"/>
    <property type="project" value="UniProtKB-KW"/>
</dbReference>
<evidence type="ECO:0000256" key="12">
    <source>
        <dbReference type="ARBA" id="ARBA00079266"/>
    </source>
</evidence>
<dbReference type="InterPro" id="IPR052110">
    <property type="entry name" value="MCFD2-like"/>
</dbReference>
<feature type="region of interest" description="Disordered" evidence="14">
    <location>
        <begin position="310"/>
        <end position="428"/>
    </location>
</feature>
<dbReference type="Bgee" id="ENSPANG00000011257">
    <property type="expression patterns" value="Expressed in amygdala and 61 other cell types or tissues"/>
</dbReference>
<evidence type="ECO:0000256" key="3">
    <source>
        <dbReference type="ARBA" id="ARBA00022723"/>
    </source>
</evidence>
<dbReference type="Ensembl" id="ENSPANT00000000124.3">
    <property type="protein sequence ID" value="ENSPANP00000018325.3"/>
    <property type="gene ID" value="ENSPANG00000011257.3"/>
</dbReference>
<keyword evidence="5" id="KW-0677">Repeat</keyword>
<evidence type="ECO:0000256" key="13">
    <source>
        <dbReference type="ARBA" id="ARBA00080394"/>
    </source>
</evidence>
<evidence type="ECO:0000256" key="7">
    <source>
        <dbReference type="ARBA" id="ARBA00022837"/>
    </source>
</evidence>
<feature type="compositionally biased region" description="Basic residues" evidence="14">
    <location>
        <begin position="74"/>
        <end position="90"/>
    </location>
</feature>
<dbReference type="FunFam" id="1.10.238.10:FF:000184">
    <property type="entry name" value="cell growth regulator with EF hand domain protein 1"/>
    <property type="match status" value="1"/>
</dbReference>
<keyword evidence="3" id="KW-0479">Metal-binding</keyword>
<accession>A0A096NZ08</accession>
<keyword evidence="4" id="KW-0732">Signal</keyword>
<evidence type="ECO:0000313" key="16">
    <source>
        <dbReference type="Ensembl" id="ENSPANP00000018325.3"/>
    </source>
</evidence>
<feature type="domain" description="EF-hand" evidence="15">
    <location>
        <begin position="245"/>
        <end position="280"/>
    </location>
</feature>
<evidence type="ECO:0000313" key="17">
    <source>
        <dbReference type="Proteomes" id="UP000028761"/>
    </source>
</evidence>
<dbReference type="GeneTree" id="ENSGT00940000154141"/>
<feature type="compositionally biased region" description="Basic and acidic residues" evidence="14">
    <location>
        <begin position="406"/>
        <end position="418"/>
    </location>
</feature>
<organism evidence="16 17">
    <name type="scientific">Papio anubis</name>
    <name type="common">Olive baboon</name>
    <dbReference type="NCBI Taxonomy" id="9555"/>
    <lineage>
        <taxon>Eukaryota</taxon>
        <taxon>Metazoa</taxon>
        <taxon>Chordata</taxon>
        <taxon>Craniata</taxon>
        <taxon>Vertebrata</taxon>
        <taxon>Euteleostomi</taxon>
        <taxon>Mammalia</taxon>
        <taxon>Eutheria</taxon>
        <taxon>Euarchontoglires</taxon>
        <taxon>Primates</taxon>
        <taxon>Haplorrhini</taxon>
        <taxon>Catarrhini</taxon>
        <taxon>Cercopithecidae</taxon>
        <taxon>Cercopithecinae</taxon>
        <taxon>Papio</taxon>
    </lineage>
</organism>
<keyword evidence="2" id="KW-0964">Secreted</keyword>
<protein>
    <recommendedName>
        <fullName evidence="11">Cell growth regulator with EF hand domain protein 1</fullName>
    </recommendedName>
    <alternativeName>
        <fullName evidence="13">Cell growth regulatory gene 11 protein</fullName>
    </alternativeName>
    <alternativeName>
        <fullName evidence="12">Hydrophobestin</fullName>
    </alternativeName>
</protein>
<sequence length="443" mass="47687">MTTVKHTSDAHWPHCLLVSLYSYVCTQAYAHIRAHIHAHTRASLHTLTRAHTHAHNVTRVCAHAHEHTHEHTRTAHAHMRTHTHTRARSPSRRERSEGAGGAAKGRVRRAGRRLALAPDSARPGRRLQPGGRRGAATWSGPGEAGGCRRGAGGAAAGSAHGAGLPARRGATAVPGRMLPLMMRVVILLLLPTGQAAPKDGVTRPDSEMQHQLLPNPFQPGREQLRLLQSYLKGLERTEVQPEHLSREQVLLYLFALHDYDQSGQLDGLELLSMLTAALAPGAANSPTTNPVILIVDKVLETQDLNGDGLMTPAELINFPGEAPSHVEPGEPLAPSPQEPQAVGRQSLLAKSPLRQETQEAPGPREEAKGQVEARRESLDPVQEPGGQAEAERDVPGPGGEAGGQAEARENGEEAKELPGETLESKNIPNEFEVHIVQLENGEI</sequence>
<dbReference type="Proteomes" id="UP000028761">
    <property type="component" value="Chromosome 14"/>
</dbReference>
<evidence type="ECO:0000256" key="5">
    <source>
        <dbReference type="ARBA" id="ARBA00022737"/>
    </source>
</evidence>
<dbReference type="HOGENOM" id="CLU_059200_0_0_1"/>
<dbReference type="SUPFAM" id="SSF47473">
    <property type="entry name" value="EF-hand"/>
    <property type="match status" value="1"/>
</dbReference>
<keyword evidence="17" id="KW-1185">Reference proteome</keyword>
<keyword evidence="9" id="KW-0131">Cell cycle</keyword>
<dbReference type="GO" id="GO:0007155">
    <property type="term" value="P:cell adhesion"/>
    <property type="evidence" value="ECO:0007669"/>
    <property type="project" value="UniProtKB-KW"/>
</dbReference>